<feature type="transmembrane region" description="Helical" evidence="1">
    <location>
        <begin position="34"/>
        <end position="51"/>
    </location>
</feature>
<feature type="transmembrane region" description="Helical" evidence="1">
    <location>
        <begin position="262"/>
        <end position="285"/>
    </location>
</feature>
<feature type="transmembrane region" description="Helical" evidence="1">
    <location>
        <begin position="317"/>
        <end position="339"/>
    </location>
</feature>
<keyword evidence="3" id="KW-1185">Reference proteome</keyword>
<evidence type="ECO:0000313" key="2">
    <source>
        <dbReference type="EMBL" id="REC72099.1"/>
    </source>
</evidence>
<evidence type="ECO:0000256" key="1">
    <source>
        <dbReference type="SAM" id="Phobius"/>
    </source>
</evidence>
<gene>
    <name evidence="2" type="ORF">DRF58_03885</name>
</gene>
<feature type="transmembrane region" description="Helical" evidence="1">
    <location>
        <begin position="186"/>
        <end position="210"/>
    </location>
</feature>
<dbReference type="AlphaFoldDB" id="A0A3D9D263"/>
<comment type="caution">
    <text evidence="2">The sequence shown here is derived from an EMBL/GenBank/DDBJ whole genome shotgun (WGS) entry which is preliminary data.</text>
</comment>
<sequence length="532" mass="62201">MYVFKKETVQNVVFHYFCVFKWCMTLNFLQQKGILYFFICLSAIFFLFNPAKFPADDGFFYPQIAFNIVHGKGSYFNDLYLTNGYHPLWMFFCVIAELINPFAKQNVVYILWALQVIFVLLSFKKLEVFFTDNVVGKILGFFCISILFFSLGTLYLIEAHLNLFCFCLLLWFLAKQKSNDWIFGLLFSLVFLSRLDNVFPLAFLGIYYLVQRKWDYRVFLKSGIIIILIVGAYLLSNFYWFGSLVPISGRIKSSFPHLQPNLYLTIISKFFLAINLIAILFLILIKSTKYHSLKFFFALGSLFQILYNIGFQSQIGQWYYVAQTLVLVLLIGDLTLLLIKRRNSNYVVYPILISGILISCLIGYFKMSSNFSIQFTLLDEKSEIADRKQDEVKVFAEEIKNTLPENSRIYTYDFPGKLAFYSDLNIIPADGLVANKTFFDEISTLKFDQFLRKNKISYLNLPAAFIKDDDYNFIGIFVKVRKGKATYFIKNSMTKEKLDSLDLKNYKLIKSHKNPIKTWQKEYDSIIVFQLQ</sequence>
<feature type="transmembrane region" description="Helical" evidence="1">
    <location>
        <begin position="156"/>
        <end position="174"/>
    </location>
</feature>
<protein>
    <recommendedName>
        <fullName evidence="4">Glycosyltransferase RgtA/B/C/D-like domain-containing protein</fullName>
    </recommendedName>
</protein>
<evidence type="ECO:0000313" key="3">
    <source>
        <dbReference type="Proteomes" id="UP000256326"/>
    </source>
</evidence>
<name>A0A3D9D263_9FLAO</name>
<keyword evidence="1" id="KW-0812">Transmembrane</keyword>
<feature type="transmembrane region" description="Helical" evidence="1">
    <location>
        <begin position="222"/>
        <end position="242"/>
    </location>
</feature>
<feature type="transmembrane region" description="Helical" evidence="1">
    <location>
        <begin position="346"/>
        <end position="365"/>
    </location>
</feature>
<feature type="transmembrane region" description="Helical" evidence="1">
    <location>
        <begin position="79"/>
        <end position="99"/>
    </location>
</feature>
<accession>A0A3D9D263</accession>
<evidence type="ECO:0008006" key="4">
    <source>
        <dbReference type="Google" id="ProtNLM"/>
    </source>
</evidence>
<dbReference type="EMBL" id="QNUG01000006">
    <property type="protein sequence ID" value="REC72099.1"/>
    <property type="molecule type" value="Genomic_DNA"/>
</dbReference>
<proteinExistence type="predicted"/>
<feature type="transmembrane region" description="Helical" evidence="1">
    <location>
        <begin position="106"/>
        <end position="123"/>
    </location>
</feature>
<reference evidence="2 3" key="1">
    <citation type="journal article" date="2006" name="Int. J. Syst. Evol. Microbiol.">
        <title>Chryseobacterium hispanicum sp. nov., isolated from the drinking water distribution system of Sevilla, Spain.</title>
        <authorList>
            <person name="Gallego V."/>
            <person name="Garcia M.T."/>
            <person name="Ventosa A."/>
        </authorList>
    </citation>
    <scope>NUCLEOTIDE SEQUENCE [LARGE SCALE GENOMIC DNA]</scope>
    <source>
        <strain evidence="2 3">KCTC 22104</strain>
    </source>
</reference>
<feature type="transmembrane region" description="Helical" evidence="1">
    <location>
        <begin position="129"/>
        <end position="149"/>
    </location>
</feature>
<organism evidence="2 3">
    <name type="scientific">Epilithonimonas hispanica</name>
    <dbReference type="NCBI Taxonomy" id="358687"/>
    <lineage>
        <taxon>Bacteria</taxon>
        <taxon>Pseudomonadati</taxon>
        <taxon>Bacteroidota</taxon>
        <taxon>Flavobacteriia</taxon>
        <taxon>Flavobacteriales</taxon>
        <taxon>Weeksellaceae</taxon>
        <taxon>Chryseobacterium group</taxon>
        <taxon>Epilithonimonas</taxon>
    </lineage>
</organism>
<keyword evidence="1" id="KW-0472">Membrane</keyword>
<dbReference type="Proteomes" id="UP000256326">
    <property type="component" value="Unassembled WGS sequence"/>
</dbReference>
<keyword evidence="1" id="KW-1133">Transmembrane helix</keyword>
<feature type="transmembrane region" description="Helical" evidence="1">
    <location>
        <begin position="292"/>
        <end position="311"/>
    </location>
</feature>